<keyword evidence="2" id="KW-1185">Reference proteome</keyword>
<dbReference type="AlphaFoldDB" id="A0A5M6BWF5"/>
<organism evidence="1 2">
    <name type="scientific">Kwoniella shandongensis</name>
    <dbReference type="NCBI Taxonomy" id="1734106"/>
    <lineage>
        <taxon>Eukaryota</taxon>
        <taxon>Fungi</taxon>
        <taxon>Dikarya</taxon>
        <taxon>Basidiomycota</taxon>
        <taxon>Agaricomycotina</taxon>
        <taxon>Tremellomycetes</taxon>
        <taxon>Tremellales</taxon>
        <taxon>Cryptococcaceae</taxon>
        <taxon>Kwoniella</taxon>
    </lineage>
</organism>
<dbReference type="KEGG" id="ksn:43590689"/>
<dbReference type="GeneID" id="43590689"/>
<evidence type="ECO:0000313" key="1">
    <source>
        <dbReference type="EMBL" id="WWD17503.1"/>
    </source>
</evidence>
<proteinExistence type="predicted"/>
<evidence type="ECO:0000313" key="2">
    <source>
        <dbReference type="Proteomes" id="UP000322225"/>
    </source>
</evidence>
<dbReference type="Proteomes" id="UP000322225">
    <property type="component" value="Chromosome 3"/>
</dbReference>
<dbReference type="RefSeq" id="XP_031859200.1">
    <property type="nucleotide sequence ID" value="XM_032006531.1"/>
</dbReference>
<accession>A0A5M6BWF5</accession>
<dbReference type="EMBL" id="CP144053">
    <property type="protein sequence ID" value="WWD17503.1"/>
    <property type="molecule type" value="Genomic_DNA"/>
</dbReference>
<reference evidence="1" key="2">
    <citation type="submission" date="2024-01" db="EMBL/GenBank/DDBJ databases">
        <title>Comparative genomics of Cryptococcus and Kwoniella reveals pathogenesis evolution and contrasting modes of karyotype evolution via chromosome fusion or intercentromeric recombination.</title>
        <authorList>
            <person name="Coelho M.A."/>
            <person name="David-Palma M."/>
            <person name="Shea T."/>
            <person name="Bowers K."/>
            <person name="McGinley-Smith S."/>
            <person name="Mohammad A.W."/>
            <person name="Gnirke A."/>
            <person name="Yurkov A.M."/>
            <person name="Nowrousian M."/>
            <person name="Sun S."/>
            <person name="Cuomo C.A."/>
            <person name="Heitman J."/>
        </authorList>
    </citation>
    <scope>NUCLEOTIDE SEQUENCE</scope>
    <source>
        <strain evidence="1">CBS 12478</strain>
    </source>
</reference>
<sequence>MAISFPILIPLLLPFLHSAKAQRHSNDQWNNGIVIPTSTIVAIGIGFVAFGISVILLLFIHRVLKVRRVARARGEPFSVVWEREGGFWGFLNSVGESSALGAGGVPSRRLARWDWSTENGKEIERPEMWEVSWYDQEEELKNPLAVCPSSYPDTKPKVPPLPTIDIAVLISLPSPTIPDPEELPNLIVGTTSLIPIVHSPLSRVISAESDQSDGMVEDKLKGQVKEVEYVSSDTGGVSRRANWAKSDKGQWYIEGIE</sequence>
<protein>
    <submittedName>
        <fullName evidence="1">Uncharacterized protein</fullName>
    </submittedName>
</protein>
<gene>
    <name evidence="1" type="ORF">CI109_101944</name>
</gene>
<reference evidence="1" key="1">
    <citation type="submission" date="2017-08" db="EMBL/GenBank/DDBJ databases">
        <authorList>
            <person name="Cuomo C."/>
            <person name="Billmyre B."/>
            <person name="Heitman J."/>
        </authorList>
    </citation>
    <scope>NUCLEOTIDE SEQUENCE</scope>
    <source>
        <strain evidence="1">CBS 12478</strain>
    </source>
</reference>
<dbReference type="OrthoDB" id="2564302at2759"/>
<name>A0A5M6BWF5_9TREE</name>